<evidence type="ECO:0000256" key="5">
    <source>
        <dbReference type="ARBA" id="ARBA00023204"/>
    </source>
</evidence>
<organism evidence="7 8">
    <name type="scientific">Parasphingorhabdus flavimaris</name>
    <dbReference type="NCBI Taxonomy" id="266812"/>
    <lineage>
        <taxon>Bacteria</taxon>
        <taxon>Pseudomonadati</taxon>
        <taxon>Pseudomonadota</taxon>
        <taxon>Alphaproteobacteria</taxon>
        <taxon>Sphingomonadales</taxon>
        <taxon>Sphingomonadaceae</taxon>
        <taxon>Parasphingorhabdus</taxon>
    </lineage>
</organism>
<dbReference type="RefSeq" id="WP_176278299.1">
    <property type="nucleotide sequence ID" value="NZ_JABWMH010000001.1"/>
</dbReference>
<dbReference type="SUPFAM" id="SSF52980">
    <property type="entry name" value="Restriction endonuclease-like"/>
    <property type="match status" value="1"/>
</dbReference>
<accession>A0ABX2MZ94</accession>
<keyword evidence="2 6" id="KW-0255">Endonuclease</keyword>
<keyword evidence="5 6" id="KW-0234">DNA repair</keyword>
<keyword evidence="8" id="KW-1185">Reference proteome</keyword>
<dbReference type="InterPro" id="IPR004603">
    <property type="entry name" value="DNA_mismatch_endonuc_vsr"/>
</dbReference>
<comment type="caution">
    <text evidence="7">The sequence shown here is derived from an EMBL/GenBank/DDBJ whole genome shotgun (WGS) entry which is preliminary data.</text>
</comment>
<sequence length="151" mass="17948">MSDIVDQHTRSRMMSAIKGANTKPELLLRSALHRKGFRFRVNYRKLPGKPDLVLPRYNAVIFVNGCFWHRHGCHLFQWPRTRENFWREKIMTNVARDIRNQKELIEKDWRIAVVWECAFKGKTRKPLDQTIARCAKWLKGTTQRLDISGNE</sequence>
<dbReference type="NCBIfam" id="TIGR00632">
    <property type="entry name" value="vsr"/>
    <property type="match status" value="1"/>
</dbReference>
<evidence type="ECO:0000313" key="7">
    <source>
        <dbReference type="EMBL" id="NVD26777.1"/>
    </source>
</evidence>
<keyword evidence="4 6" id="KW-0378">Hydrolase</keyword>
<dbReference type="Proteomes" id="UP000652427">
    <property type="component" value="Unassembled WGS sequence"/>
</dbReference>
<dbReference type="GO" id="GO:0004519">
    <property type="term" value="F:endonuclease activity"/>
    <property type="evidence" value="ECO:0007669"/>
    <property type="project" value="UniProtKB-KW"/>
</dbReference>
<dbReference type="InterPro" id="IPR011335">
    <property type="entry name" value="Restrct_endonuc-II-like"/>
</dbReference>
<dbReference type="Pfam" id="PF03852">
    <property type="entry name" value="Vsr"/>
    <property type="match status" value="1"/>
</dbReference>
<evidence type="ECO:0000313" key="8">
    <source>
        <dbReference type="Proteomes" id="UP000652427"/>
    </source>
</evidence>
<protein>
    <recommendedName>
        <fullName evidence="6">Very short patch repair endonuclease</fullName>
        <ecNumber evidence="6">3.1.-.-</ecNumber>
    </recommendedName>
</protein>
<gene>
    <name evidence="7" type="primary">vsr</name>
    <name evidence="7" type="ORF">HUO14_02515</name>
</gene>
<evidence type="ECO:0000256" key="2">
    <source>
        <dbReference type="ARBA" id="ARBA00022759"/>
    </source>
</evidence>
<evidence type="ECO:0000256" key="4">
    <source>
        <dbReference type="ARBA" id="ARBA00022801"/>
    </source>
</evidence>
<evidence type="ECO:0000256" key="1">
    <source>
        <dbReference type="ARBA" id="ARBA00022722"/>
    </source>
</evidence>
<dbReference type="PIRSF" id="PIRSF018267">
    <property type="entry name" value="VSR_endonuc"/>
    <property type="match status" value="1"/>
</dbReference>
<comment type="function">
    <text evidence="6">May nick specific sequences that contain T:G mispairs resulting from m5C-deamination.</text>
</comment>
<dbReference type="EMBL" id="JABWMH010000001">
    <property type="protein sequence ID" value="NVD26777.1"/>
    <property type="molecule type" value="Genomic_DNA"/>
</dbReference>
<dbReference type="Gene3D" id="3.40.960.10">
    <property type="entry name" value="VSR Endonuclease"/>
    <property type="match status" value="1"/>
</dbReference>
<reference evidence="7 8" key="1">
    <citation type="submission" date="2020-06" db="EMBL/GenBank/DDBJ databases">
        <authorList>
            <person name="Kim S.-J."/>
            <person name="Park S.-J."/>
        </authorList>
    </citation>
    <scope>NUCLEOTIDE SEQUENCE [LARGE SCALE GENOMIC DNA]</scope>
    <source>
        <strain evidence="7 8">SW-151</strain>
    </source>
</reference>
<evidence type="ECO:0000256" key="6">
    <source>
        <dbReference type="PIRNR" id="PIRNR018267"/>
    </source>
</evidence>
<name>A0ABX2MZ94_9SPHN</name>
<keyword evidence="1 6" id="KW-0540">Nuclease</keyword>
<dbReference type="CDD" id="cd00221">
    <property type="entry name" value="Vsr"/>
    <property type="match status" value="1"/>
</dbReference>
<evidence type="ECO:0000256" key="3">
    <source>
        <dbReference type="ARBA" id="ARBA00022763"/>
    </source>
</evidence>
<comment type="similarity">
    <text evidence="6">Belongs to the vsr family.</text>
</comment>
<dbReference type="EC" id="3.1.-.-" evidence="6"/>
<proteinExistence type="inferred from homology"/>
<keyword evidence="3 6" id="KW-0227">DNA damage</keyword>